<accession>A0A427XIU6</accession>
<dbReference type="AlphaFoldDB" id="A0A427XIU6"/>
<dbReference type="Pfam" id="PF14027">
    <property type="entry name" value="Questin_oxidase"/>
    <property type="match status" value="1"/>
</dbReference>
<evidence type="ECO:0008006" key="4">
    <source>
        <dbReference type="Google" id="ProtNLM"/>
    </source>
</evidence>
<dbReference type="RefSeq" id="XP_028473859.1">
    <property type="nucleotide sequence ID" value="XM_028617396.1"/>
</dbReference>
<name>A0A427XIU6_9TREE</name>
<dbReference type="GO" id="GO:0016491">
    <property type="term" value="F:oxidoreductase activity"/>
    <property type="evidence" value="ECO:0007669"/>
    <property type="project" value="UniProtKB-KW"/>
</dbReference>
<dbReference type="Proteomes" id="UP000279236">
    <property type="component" value="Unassembled WGS sequence"/>
</dbReference>
<comment type="caution">
    <text evidence="2">The sequence shown here is derived from an EMBL/GenBank/DDBJ whole genome shotgun (WGS) entry which is preliminary data.</text>
</comment>
<evidence type="ECO:0000313" key="2">
    <source>
        <dbReference type="EMBL" id="RSH78712.1"/>
    </source>
</evidence>
<dbReference type="OrthoDB" id="10004862at2759"/>
<dbReference type="PANTHER" id="PTHR35870">
    <property type="entry name" value="PROTEIN, PUTATIVE (AFU_ORTHOLOGUE AFUA_5G03330)-RELATED"/>
    <property type="match status" value="1"/>
</dbReference>
<dbReference type="InterPro" id="IPR025337">
    <property type="entry name" value="Questin_oxidase-like"/>
</dbReference>
<keyword evidence="1" id="KW-0560">Oxidoreductase</keyword>
<dbReference type="EMBL" id="RSCE01000011">
    <property type="protein sequence ID" value="RSH78712.1"/>
    <property type="molecule type" value="Genomic_DNA"/>
</dbReference>
<protein>
    <recommendedName>
        <fullName evidence="4">Oxidoreductase AflY</fullName>
    </recommendedName>
</protein>
<gene>
    <name evidence="2" type="ORF">EHS24_001609</name>
</gene>
<dbReference type="GeneID" id="39586152"/>
<dbReference type="STRING" id="105984.A0A427XIU6"/>
<dbReference type="PANTHER" id="PTHR35870:SF1">
    <property type="entry name" value="PROTEIN, PUTATIVE (AFU_ORTHOLOGUE AFUA_5G03330)-RELATED"/>
    <property type="match status" value="1"/>
</dbReference>
<evidence type="ECO:0000313" key="3">
    <source>
        <dbReference type="Proteomes" id="UP000279236"/>
    </source>
</evidence>
<reference evidence="2 3" key="1">
    <citation type="submission" date="2018-11" db="EMBL/GenBank/DDBJ databases">
        <title>Genome sequence of Apiotrichum porosum DSM 27194.</title>
        <authorList>
            <person name="Aliyu H."/>
            <person name="Gorte O."/>
            <person name="Ochsenreither K."/>
        </authorList>
    </citation>
    <scope>NUCLEOTIDE SEQUENCE [LARGE SCALE GENOMIC DNA]</scope>
    <source>
        <strain evidence="2 3">DSM 27194</strain>
    </source>
</reference>
<proteinExistence type="predicted"/>
<evidence type="ECO:0000256" key="1">
    <source>
        <dbReference type="ARBA" id="ARBA00023002"/>
    </source>
</evidence>
<keyword evidence="3" id="KW-1185">Reference proteome</keyword>
<sequence>MGYAVKDLRAIPALAKNFPPSSAQPSSIFHFSGVTPQSTETTRRVLTENDQRYDMWYSPPIRFAHNHFVHSALARYSLGASPALLQRDWESERGQHAALDPAEDGRIENVPGLPDTITRENWVDSRWLGHKDAYSRYLAFFHNEVARLGPEKVLEQYIFSHEANSGSGTQGPRMIIALAAGLVHPFIHVGYGLEFNDPVILAEGLAQACCCALESAAALYPDGWPHNGLPAPREPSKPLIQLYREFTERADLDPGPYDTNILINARLRNFLTPEHVAGVQGLVARWDLSDMSDKGWKARHQELAWLTTLITGATTRPGYNCRVDFFLMHLLTSSLFIPCYMAALPEHHRRTTLQTYALTVFQVLATRGKPKLYLDFAMSASANPSGPLTRAKNGEGNANPWLEIVDNALIANESHVPKSIRSLVYYSQLYGSTPAGGVPGAHDDAGKEAIRGLGSVDGSLFVRVAGKIMTATGWEKDGESHRGWDRSALGWDGAWANERYDEAKL</sequence>
<organism evidence="2 3">
    <name type="scientific">Apiotrichum porosum</name>
    <dbReference type="NCBI Taxonomy" id="105984"/>
    <lineage>
        <taxon>Eukaryota</taxon>
        <taxon>Fungi</taxon>
        <taxon>Dikarya</taxon>
        <taxon>Basidiomycota</taxon>
        <taxon>Agaricomycotina</taxon>
        <taxon>Tremellomycetes</taxon>
        <taxon>Trichosporonales</taxon>
        <taxon>Trichosporonaceae</taxon>
        <taxon>Apiotrichum</taxon>
    </lineage>
</organism>